<dbReference type="InterPro" id="IPR044749">
    <property type="entry name" value="FANCM_DEXDc"/>
</dbReference>
<dbReference type="GO" id="GO:0000400">
    <property type="term" value="F:four-way junction DNA binding"/>
    <property type="evidence" value="ECO:0007669"/>
    <property type="project" value="TreeGrafter"/>
</dbReference>
<feature type="region of interest" description="Disordered" evidence="10">
    <location>
        <begin position="98"/>
        <end position="126"/>
    </location>
</feature>
<dbReference type="GO" id="GO:0005634">
    <property type="term" value="C:nucleus"/>
    <property type="evidence" value="ECO:0007669"/>
    <property type="project" value="UniProtKB-SubCell"/>
</dbReference>
<dbReference type="PROSITE" id="PS51192">
    <property type="entry name" value="HELICASE_ATP_BIND_1"/>
    <property type="match status" value="1"/>
</dbReference>
<dbReference type="Pfam" id="PF00271">
    <property type="entry name" value="Helicase_C"/>
    <property type="match status" value="1"/>
</dbReference>
<dbReference type="EC" id="3.6.4.12" evidence="3"/>
<feature type="compositionally biased region" description="Polar residues" evidence="10">
    <location>
        <begin position="955"/>
        <end position="964"/>
    </location>
</feature>
<protein>
    <recommendedName>
        <fullName evidence="3">DNA helicase</fullName>
        <ecNumber evidence="3">3.6.4.12</ecNumber>
    </recommendedName>
</protein>
<keyword evidence="5 13" id="KW-0378">Hydrolase</keyword>
<evidence type="ECO:0000313" key="13">
    <source>
        <dbReference type="EMBL" id="KAK7058252.1"/>
    </source>
</evidence>
<dbReference type="SUPFAM" id="SSF52540">
    <property type="entry name" value="P-loop containing nucleoside triphosphate hydrolases"/>
    <property type="match status" value="1"/>
</dbReference>
<feature type="compositionally biased region" description="Polar residues" evidence="10">
    <location>
        <begin position="1283"/>
        <end position="1293"/>
    </location>
</feature>
<dbReference type="SMART" id="SM00490">
    <property type="entry name" value="HELICc"/>
    <property type="match status" value="1"/>
</dbReference>
<dbReference type="GO" id="GO:0009378">
    <property type="term" value="F:four-way junction helicase activity"/>
    <property type="evidence" value="ECO:0007669"/>
    <property type="project" value="TreeGrafter"/>
</dbReference>
<feature type="domain" description="Helicase ATP-binding" evidence="11">
    <location>
        <begin position="219"/>
        <end position="379"/>
    </location>
</feature>
<name>A0AAW0E3F1_9AGAR</name>
<sequence>MSSDDYYDTDPDEAVLGELDAIEAAQASSSTCHNKRPAITKEDSFFDDSFNFDERELENLDKVIEEAYQSQPVHRPVPPKVSSRGSLQTTLFGDVIPAETSNKSRTFNRTTSKNQSKPPQETKKWDHTEFAKSGWKKPKAKAKARVDDAEEDIEDEAPEFEQFPAPFISGTTPSTLGDPYTHEYFYSWPPPMKLKPDLLEAKHWIYPLNQPKRDYQFNIVKHALFDNTIVALPTGLGKTFVAGVIMLNFYRWFPEGKVVFVAPTKPLVAQQIEACHRTCGIPGSDAAEMTGQWKSKRVFYMTPQTLMNDLVSENCDVQDIILLVVDEAHRASGGDYAYNQVVRYMMAKNPHFRVLALTATPGSTPDAVQNLVDGLHISRIEIRDENSLDLKQYIHEKEVKQHIIAMSGDVISIREHILKVMDHFAKSLMASGIIHHVNLQRVHPYFFQHKAQELKQPQKWAYSPLHRLSTLARVLGYLVEGTIGMCYTAMQKLMTEASEEQGEKQKTSKATAIIKLPSFMDAMQELEKQKQRGFANHPKMEKMLRLIIDYFGQKLPEPGADQQPEQSKAMVFVTHREAVDEIVAAMDAHRPLLRASKFIGQGTDVRGQKGQAQKEQLEVIRKFKADEFNVLVATSIGEEGLDIGEVDLIICYDAQKTPIRMLQRMGRTGRKRAGIVHVLLSEGREEQNLEKAKATYKEVQKSIVRGDQVVFYDDVERLLPEHIRPQCVEKQMETQEYVREPTGRSKSAGTGTTGVKRKRNDDIGRNMPPGASTGFVSVAELVQKGKSKKQKPNVSRPTLRDFNDAAGEDDDTDRELESGLLAPPPTSRLLKSTSTAASSSIKGKPKLRKSKTMPAEGPKKASKSRKKKEDLDVLTSSQFESRGMDDSDDMDIERGLDLPKSSPPSSKDSVRAGSSERAAVDGGVIDINTTDDDEPLAQSSKPKSTPKGSLRKTRPTQVINLSDSESGESIDRNLKQSTNVDIPSSSMRPNQADDSIAWLVENDDDDEVSFQIIDSSPVAGKSKKRAYKSPSPGRGSSPFAAADEAFYQDDDLLSPVKGKGKAKASFSWDGDGPPPPSQSAMPPPAIPSRFVSASSLLAFDSPPEASFAIRPAGKAKKAAVVIGDSPVAESPLVQKRRIRKRTMDETGSPVRQTKKARKPAISAKDNPWYDFEATHSGDDVSVGSSGDDEADPQSESDRQFLEELPETQVSPSYNQTQVYRNSLLTQAPNGASGPAFATKPLRRAPFGRGTMSNKRRQGVSSSPPREGDEDPDESPSLRRYATVSPSIINNIGQPPSPPSGPALGDVSRAVPSQLDDKLLSSLSLDQVSLGDLIQQYVDRSGRVLDASLVYESRPTGTRKVNYHSADKVGEEGLVLIAHCIKDKSSGEHKVTVSSGFALEVPALNGKKESLVVTCAHTLEEAMFYKIRRSPLALKQHSVLSGTFAVAGDGELHPVHSVSSALPRSDILLLTCDKLPVRTLPISPYPAHPQTPIWAHLVAYDKRDNDSGWSPWVGGTWRRWTRGEVKGYRDFAGRESQVFLEYLMFPSSMLSSPAKPGTYDALSHMLFAPLPTPGSSGGPIVDEESGAVVGISLGTRMDNRIEGIRGWGVPSECIFEMFSLPGLEGKK</sequence>
<dbReference type="Proteomes" id="UP001383192">
    <property type="component" value="Unassembled WGS sequence"/>
</dbReference>
<dbReference type="InterPro" id="IPR001650">
    <property type="entry name" value="Helicase_C-like"/>
</dbReference>
<proteinExistence type="inferred from homology"/>
<dbReference type="PANTHER" id="PTHR14025:SF20">
    <property type="entry name" value="FANCONI ANEMIA GROUP M PROTEIN"/>
    <property type="match status" value="1"/>
</dbReference>
<evidence type="ECO:0000259" key="11">
    <source>
        <dbReference type="PROSITE" id="PS51192"/>
    </source>
</evidence>
<dbReference type="GO" id="GO:0005524">
    <property type="term" value="F:ATP binding"/>
    <property type="evidence" value="ECO:0007669"/>
    <property type="project" value="UniProtKB-KW"/>
</dbReference>
<evidence type="ECO:0000256" key="8">
    <source>
        <dbReference type="ARBA" id="ARBA00023242"/>
    </source>
</evidence>
<keyword evidence="6 13" id="KW-0347">Helicase</keyword>
<feature type="compositionally biased region" description="Polar residues" evidence="10">
    <location>
        <begin position="937"/>
        <end position="947"/>
    </location>
</feature>
<dbReference type="PROSITE" id="PS51194">
    <property type="entry name" value="HELICASE_CTER"/>
    <property type="match status" value="1"/>
</dbReference>
<evidence type="ECO:0000256" key="3">
    <source>
        <dbReference type="ARBA" id="ARBA00012551"/>
    </source>
</evidence>
<feature type="region of interest" description="Disordered" evidence="10">
    <location>
        <begin position="1125"/>
        <end position="1213"/>
    </location>
</feature>
<dbReference type="InterPro" id="IPR009003">
    <property type="entry name" value="Peptidase_S1_PA"/>
</dbReference>
<comment type="caution">
    <text evidence="13">The sequence shown here is derived from an EMBL/GenBank/DDBJ whole genome shotgun (WGS) entry which is preliminary data.</text>
</comment>
<evidence type="ECO:0000256" key="2">
    <source>
        <dbReference type="ARBA" id="ARBA00009889"/>
    </source>
</evidence>
<dbReference type="GO" id="GO:0045003">
    <property type="term" value="P:double-strand break repair via synthesis-dependent strand annealing"/>
    <property type="evidence" value="ECO:0007669"/>
    <property type="project" value="TreeGrafter"/>
</dbReference>
<feature type="compositionally biased region" description="Pro residues" evidence="10">
    <location>
        <begin position="1072"/>
        <end position="1086"/>
    </location>
</feature>
<dbReference type="GO" id="GO:0043138">
    <property type="term" value="F:3'-5' DNA helicase activity"/>
    <property type="evidence" value="ECO:0007669"/>
    <property type="project" value="InterPro"/>
</dbReference>
<keyword evidence="7" id="KW-0067">ATP-binding</keyword>
<dbReference type="InterPro" id="IPR006935">
    <property type="entry name" value="Helicase/UvrB_N"/>
</dbReference>
<feature type="compositionally biased region" description="Polar residues" evidence="10">
    <location>
        <begin position="975"/>
        <end position="993"/>
    </location>
</feature>
<dbReference type="SUPFAM" id="SSF50494">
    <property type="entry name" value="Trypsin-like serine proteases"/>
    <property type="match status" value="1"/>
</dbReference>
<feature type="domain" description="Helicase C-terminal" evidence="12">
    <location>
        <begin position="547"/>
        <end position="717"/>
    </location>
</feature>
<feature type="compositionally biased region" description="Polar residues" evidence="10">
    <location>
        <begin position="99"/>
        <end position="119"/>
    </location>
</feature>
<dbReference type="CDD" id="cd18801">
    <property type="entry name" value="SF2_C_FANCM_Hef"/>
    <property type="match status" value="1"/>
</dbReference>
<reference evidence="13 14" key="1">
    <citation type="submission" date="2024-01" db="EMBL/GenBank/DDBJ databases">
        <title>A draft genome for a cacao thread blight-causing isolate of Paramarasmius palmivorus.</title>
        <authorList>
            <person name="Baruah I.K."/>
            <person name="Bukari Y."/>
            <person name="Amoako-Attah I."/>
            <person name="Meinhardt L.W."/>
            <person name="Bailey B.A."/>
            <person name="Cohen S.P."/>
        </authorList>
    </citation>
    <scope>NUCLEOTIDE SEQUENCE [LARGE SCALE GENOMIC DNA]</scope>
    <source>
        <strain evidence="13 14">GH-12</strain>
    </source>
</reference>
<evidence type="ECO:0000256" key="10">
    <source>
        <dbReference type="SAM" id="MobiDB-lite"/>
    </source>
</evidence>
<dbReference type="CDD" id="cd18033">
    <property type="entry name" value="DEXDc_FANCM"/>
    <property type="match status" value="1"/>
</dbReference>
<dbReference type="Gene3D" id="3.40.50.300">
    <property type="entry name" value="P-loop containing nucleotide triphosphate hydrolases"/>
    <property type="match status" value="2"/>
</dbReference>
<evidence type="ECO:0000256" key="5">
    <source>
        <dbReference type="ARBA" id="ARBA00022801"/>
    </source>
</evidence>
<evidence type="ECO:0000256" key="6">
    <source>
        <dbReference type="ARBA" id="ARBA00022806"/>
    </source>
</evidence>
<feature type="compositionally biased region" description="Low complexity" evidence="10">
    <location>
        <begin position="898"/>
        <end position="907"/>
    </location>
</feature>
<keyword evidence="8" id="KW-0539">Nucleus</keyword>
<evidence type="ECO:0000256" key="9">
    <source>
        <dbReference type="ARBA" id="ARBA00047995"/>
    </source>
</evidence>
<organism evidence="13 14">
    <name type="scientific">Paramarasmius palmivorus</name>
    <dbReference type="NCBI Taxonomy" id="297713"/>
    <lineage>
        <taxon>Eukaryota</taxon>
        <taxon>Fungi</taxon>
        <taxon>Dikarya</taxon>
        <taxon>Basidiomycota</taxon>
        <taxon>Agaricomycotina</taxon>
        <taxon>Agaricomycetes</taxon>
        <taxon>Agaricomycetidae</taxon>
        <taxon>Agaricales</taxon>
        <taxon>Marasmiineae</taxon>
        <taxon>Marasmiaceae</taxon>
        <taxon>Paramarasmius</taxon>
    </lineage>
</organism>
<gene>
    <name evidence="13" type="primary">MPH1</name>
    <name evidence="13" type="ORF">VNI00_001883</name>
</gene>
<dbReference type="PANTHER" id="PTHR14025">
    <property type="entry name" value="FANCONI ANEMIA GROUP M FANCM FAMILY MEMBER"/>
    <property type="match status" value="1"/>
</dbReference>
<evidence type="ECO:0000259" key="12">
    <source>
        <dbReference type="PROSITE" id="PS51194"/>
    </source>
</evidence>
<comment type="similarity">
    <text evidence="2">Belongs to the DEAD box helicase family. DEAH subfamily. FANCM sub-subfamily.</text>
</comment>
<dbReference type="EMBL" id="JAYKXP010000005">
    <property type="protein sequence ID" value="KAK7058252.1"/>
    <property type="molecule type" value="Genomic_DNA"/>
</dbReference>
<dbReference type="GO" id="GO:0036297">
    <property type="term" value="P:interstrand cross-link repair"/>
    <property type="evidence" value="ECO:0007669"/>
    <property type="project" value="TreeGrafter"/>
</dbReference>
<keyword evidence="4" id="KW-0547">Nucleotide-binding</keyword>
<dbReference type="CDD" id="cd12091">
    <property type="entry name" value="FANCM_ID"/>
    <property type="match status" value="1"/>
</dbReference>
<dbReference type="InterPro" id="IPR039686">
    <property type="entry name" value="FANCM/Mph1-like_ID"/>
</dbReference>
<feature type="compositionally biased region" description="Basic and acidic residues" evidence="10">
    <location>
        <begin position="732"/>
        <end position="743"/>
    </location>
</feature>
<dbReference type="SMART" id="SM00487">
    <property type="entry name" value="DEXDc"/>
    <property type="match status" value="1"/>
</dbReference>
<comment type="subcellular location">
    <subcellularLocation>
        <location evidence="1">Nucleus</location>
    </subcellularLocation>
</comment>
<evidence type="ECO:0000256" key="7">
    <source>
        <dbReference type="ARBA" id="ARBA00022840"/>
    </source>
</evidence>
<evidence type="ECO:0000313" key="14">
    <source>
        <dbReference type="Proteomes" id="UP001383192"/>
    </source>
</evidence>
<dbReference type="InterPro" id="IPR014001">
    <property type="entry name" value="Helicase_ATP-bd"/>
</dbReference>
<comment type="catalytic activity">
    <reaction evidence="9">
        <text>ATP + H2O = ADP + phosphate + H(+)</text>
        <dbReference type="Rhea" id="RHEA:13065"/>
        <dbReference type="ChEBI" id="CHEBI:15377"/>
        <dbReference type="ChEBI" id="CHEBI:15378"/>
        <dbReference type="ChEBI" id="CHEBI:30616"/>
        <dbReference type="ChEBI" id="CHEBI:43474"/>
        <dbReference type="ChEBI" id="CHEBI:456216"/>
        <dbReference type="EC" id="3.6.4.12"/>
    </reaction>
</comment>
<dbReference type="InterPro" id="IPR027417">
    <property type="entry name" value="P-loop_NTPase"/>
</dbReference>
<dbReference type="Pfam" id="PF13365">
    <property type="entry name" value="Trypsin_2"/>
    <property type="match status" value="1"/>
</dbReference>
<dbReference type="Pfam" id="PF04851">
    <property type="entry name" value="ResIII"/>
    <property type="match status" value="1"/>
</dbReference>
<keyword evidence="14" id="KW-1185">Reference proteome</keyword>
<evidence type="ECO:0000256" key="4">
    <source>
        <dbReference type="ARBA" id="ARBA00022741"/>
    </source>
</evidence>
<evidence type="ECO:0000256" key="1">
    <source>
        <dbReference type="ARBA" id="ARBA00004123"/>
    </source>
</evidence>
<dbReference type="GO" id="GO:0016787">
    <property type="term" value="F:hydrolase activity"/>
    <property type="evidence" value="ECO:0007669"/>
    <property type="project" value="UniProtKB-KW"/>
</dbReference>
<feature type="region of interest" description="Disordered" evidence="10">
    <location>
        <begin position="732"/>
        <end position="1087"/>
    </location>
</feature>
<feature type="region of interest" description="Disordered" evidence="10">
    <location>
        <begin position="1225"/>
        <end position="1307"/>
    </location>
</feature>
<accession>A0AAW0E3F1</accession>
<dbReference type="FunFam" id="3.40.50.300:FF:000861">
    <property type="entry name" value="Fanconi anemia, complementation group M"/>
    <property type="match status" value="1"/>
</dbReference>